<name>A0A1D1W9L2_RAMVA</name>
<protein>
    <submittedName>
        <fullName evidence="1">Uncharacterized protein</fullName>
    </submittedName>
</protein>
<proteinExistence type="predicted"/>
<dbReference type="EMBL" id="BDGG01000130">
    <property type="protein sequence ID" value="GAV10036.1"/>
    <property type="molecule type" value="Genomic_DNA"/>
</dbReference>
<evidence type="ECO:0000313" key="1">
    <source>
        <dbReference type="EMBL" id="GAV10036.1"/>
    </source>
</evidence>
<evidence type="ECO:0000313" key="2">
    <source>
        <dbReference type="Proteomes" id="UP000186922"/>
    </source>
</evidence>
<reference evidence="1 2" key="1">
    <citation type="journal article" date="2016" name="Nat. Commun.">
        <title>Extremotolerant tardigrade genome and improved radiotolerance of human cultured cells by tardigrade-unique protein.</title>
        <authorList>
            <person name="Hashimoto T."/>
            <person name="Horikawa D.D."/>
            <person name="Saito Y."/>
            <person name="Kuwahara H."/>
            <person name="Kozuka-Hata H."/>
            <person name="Shin-I T."/>
            <person name="Minakuchi Y."/>
            <person name="Ohishi K."/>
            <person name="Motoyama A."/>
            <person name="Aizu T."/>
            <person name="Enomoto A."/>
            <person name="Kondo K."/>
            <person name="Tanaka S."/>
            <person name="Hara Y."/>
            <person name="Koshikawa S."/>
            <person name="Sagara H."/>
            <person name="Miura T."/>
            <person name="Yokobori S."/>
            <person name="Miyagawa K."/>
            <person name="Suzuki Y."/>
            <person name="Kubo T."/>
            <person name="Oyama M."/>
            <person name="Kohara Y."/>
            <person name="Fujiyama A."/>
            <person name="Arakawa K."/>
            <person name="Katayama T."/>
            <person name="Toyoda A."/>
            <person name="Kunieda T."/>
        </authorList>
    </citation>
    <scope>NUCLEOTIDE SEQUENCE [LARGE SCALE GENOMIC DNA]</scope>
    <source>
        <strain evidence="1 2">YOKOZUNA-1</strain>
    </source>
</reference>
<sequence>MDIPHTILADVFAYFELHFNFYFR</sequence>
<feature type="non-terminal residue" evidence="1">
    <location>
        <position position="24"/>
    </location>
</feature>
<organism evidence="1 2">
    <name type="scientific">Ramazzottius varieornatus</name>
    <name type="common">Water bear</name>
    <name type="synonym">Tardigrade</name>
    <dbReference type="NCBI Taxonomy" id="947166"/>
    <lineage>
        <taxon>Eukaryota</taxon>
        <taxon>Metazoa</taxon>
        <taxon>Ecdysozoa</taxon>
        <taxon>Tardigrada</taxon>
        <taxon>Eutardigrada</taxon>
        <taxon>Parachela</taxon>
        <taxon>Hypsibioidea</taxon>
        <taxon>Ramazzottiidae</taxon>
        <taxon>Ramazzottius</taxon>
    </lineage>
</organism>
<gene>
    <name evidence="1" type="primary">RvY_19531-1</name>
    <name evidence="1" type="synonym">RvY_19531.1</name>
    <name evidence="1" type="ORF">RvY_19531</name>
</gene>
<dbReference type="Proteomes" id="UP000186922">
    <property type="component" value="Unassembled WGS sequence"/>
</dbReference>
<dbReference type="AlphaFoldDB" id="A0A1D1W9L2"/>
<comment type="caution">
    <text evidence="1">The sequence shown here is derived from an EMBL/GenBank/DDBJ whole genome shotgun (WGS) entry which is preliminary data.</text>
</comment>
<keyword evidence="2" id="KW-1185">Reference proteome</keyword>
<accession>A0A1D1W9L2</accession>